<dbReference type="Proteomes" id="UP000252519">
    <property type="component" value="Unassembled WGS sequence"/>
</dbReference>
<evidence type="ECO:0000313" key="1">
    <source>
        <dbReference type="EMBL" id="RCN41104.1"/>
    </source>
</evidence>
<comment type="caution">
    <text evidence="1">The sequence shown here is derived from an EMBL/GenBank/DDBJ whole genome shotgun (WGS) entry which is preliminary data.</text>
</comment>
<name>A0A368G9L7_ANCCA</name>
<dbReference type="AlphaFoldDB" id="A0A368G9L7"/>
<dbReference type="EMBL" id="JOJR01000250">
    <property type="protein sequence ID" value="RCN41104.1"/>
    <property type="molecule type" value="Genomic_DNA"/>
</dbReference>
<reference evidence="1 2" key="1">
    <citation type="submission" date="2014-10" db="EMBL/GenBank/DDBJ databases">
        <title>Draft genome of the hookworm Ancylostoma caninum.</title>
        <authorList>
            <person name="Mitreva M."/>
        </authorList>
    </citation>
    <scope>NUCLEOTIDE SEQUENCE [LARGE SCALE GENOMIC DNA]</scope>
    <source>
        <strain evidence="1 2">Baltimore</strain>
    </source>
</reference>
<evidence type="ECO:0000313" key="2">
    <source>
        <dbReference type="Proteomes" id="UP000252519"/>
    </source>
</evidence>
<keyword evidence="2" id="KW-1185">Reference proteome</keyword>
<sequence length="60" mass="6900">MLRNNLVTACREMFDIVGKKYVVLLAGSYMCWCYCRSTTTIASQFDVVEKLVKSERDAKN</sequence>
<protein>
    <submittedName>
        <fullName evidence="1">Uncharacterized protein</fullName>
    </submittedName>
</protein>
<organism evidence="1 2">
    <name type="scientific">Ancylostoma caninum</name>
    <name type="common">Dog hookworm</name>
    <dbReference type="NCBI Taxonomy" id="29170"/>
    <lineage>
        <taxon>Eukaryota</taxon>
        <taxon>Metazoa</taxon>
        <taxon>Ecdysozoa</taxon>
        <taxon>Nematoda</taxon>
        <taxon>Chromadorea</taxon>
        <taxon>Rhabditida</taxon>
        <taxon>Rhabditina</taxon>
        <taxon>Rhabditomorpha</taxon>
        <taxon>Strongyloidea</taxon>
        <taxon>Ancylostomatidae</taxon>
        <taxon>Ancylostomatinae</taxon>
        <taxon>Ancylostoma</taxon>
    </lineage>
</organism>
<proteinExistence type="predicted"/>
<gene>
    <name evidence="1" type="ORF">ANCCAN_12936</name>
</gene>
<accession>A0A368G9L7</accession>